<dbReference type="EMBL" id="HBNR01083525">
    <property type="protein sequence ID" value="CAE4660990.1"/>
    <property type="molecule type" value="Transcribed_RNA"/>
</dbReference>
<accession>A0A6T1MGS2</accession>
<proteinExistence type="predicted"/>
<evidence type="ECO:0008006" key="4">
    <source>
        <dbReference type="Google" id="ProtNLM"/>
    </source>
</evidence>
<dbReference type="AlphaFoldDB" id="A0A6T1MGS2"/>
<protein>
    <recommendedName>
        <fullName evidence="4">RRM domain-containing protein</fullName>
    </recommendedName>
</protein>
<gene>
    <name evidence="2" type="ORF">AMON00008_LOCUS59810</name>
    <name evidence="3" type="ORF">AMON00008_LOCUS59811</name>
</gene>
<sequence>MAQADRPSWHPADPFPGVSFPRCHGLGRRRQGLGRPWGKGGDKAKGKGKGGRAKGHRDMGFTNEQKVWIGGIPENATFKELFELLKPAGAEGGPTSLSSCTCEAACSHRNVRFTAL</sequence>
<name>A0A6T1MGS2_9DINO</name>
<reference evidence="3" key="1">
    <citation type="submission" date="2021-01" db="EMBL/GenBank/DDBJ databases">
        <authorList>
            <person name="Corre E."/>
            <person name="Pelletier E."/>
            <person name="Niang G."/>
            <person name="Scheremetjew M."/>
            <person name="Finn R."/>
            <person name="Kale V."/>
            <person name="Holt S."/>
            <person name="Cochrane G."/>
            <person name="Meng A."/>
            <person name="Brown T."/>
            <person name="Cohen L."/>
        </authorList>
    </citation>
    <scope>NUCLEOTIDE SEQUENCE</scope>
    <source>
        <strain evidence="3">CCMP3105</strain>
    </source>
</reference>
<feature type="region of interest" description="Disordered" evidence="1">
    <location>
        <begin position="1"/>
        <end position="62"/>
    </location>
</feature>
<evidence type="ECO:0000313" key="2">
    <source>
        <dbReference type="EMBL" id="CAE4660989.1"/>
    </source>
</evidence>
<organism evidence="3">
    <name type="scientific">Alexandrium monilatum</name>
    <dbReference type="NCBI Taxonomy" id="311494"/>
    <lineage>
        <taxon>Eukaryota</taxon>
        <taxon>Sar</taxon>
        <taxon>Alveolata</taxon>
        <taxon>Dinophyceae</taxon>
        <taxon>Gonyaulacales</taxon>
        <taxon>Pyrocystaceae</taxon>
        <taxon>Alexandrium</taxon>
    </lineage>
</organism>
<evidence type="ECO:0000313" key="3">
    <source>
        <dbReference type="EMBL" id="CAE4660990.1"/>
    </source>
</evidence>
<feature type="compositionally biased region" description="Basic residues" evidence="1">
    <location>
        <begin position="46"/>
        <end position="55"/>
    </location>
</feature>
<evidence type="ECO:0000256" key="1">
    <source>
        <dbReference type="SAM" id="MobiDB-lite"/>
    </source>
</evidence>
<dbReference type="EMBL" id="HBNR01083523">
    <property type="protein sequence ID" value="CAE4660989.1"/>
    <property type="molecule type" value="Transcribed_RNA"/>
</dbReference>